<reference evidence="1 2" key="1">
    <citation type="submission" date="2011-09" db="EMBL/GenBank/DDBJ databases">
        <authorList>
            <person name="McClelland M."/>
            <person name="Clifton S."/>
            <person name="Porwollik S."/>
            <person name="Cheng P."/>
            <person name="Wollam A."/>
            <person name="Wang C."/>
            <person name="Pepin K."/>
            <person name="Bhonagiri V."/>
            <person name="Fulton R."/>
            <person name="Fulton L.F."/>
            <person name="Delehaunty K."/>
            <person name="Fronick C."/>
            <person name="O'Laughlin M."/>
            <person name="Godfrey J."/>
            <person name="Waligorski J."/>
            <person name="Appelbaum E."/>
            <person name="Farmer C."/>
            <person name="Strong C."/>
            <person name="Tomlinson C."/>
            <person name="Hou S."/>
            <person name="Minx P."/>
            <person name="Warren W."/>
            <person name="Wilson R.K."/>
        </authorList>
    </citation>
    <scope>NUCLEOTIDE SEQUENCE [LARGE SCALE GENOMIC DNA]</scope>
    <source>
        <strain evidence="2">SARB 27</strain>
    </source>
</reference>
<dbReference type="AntiFam" id="ANF00006">
    <property type="entry name" value="Translation of CRISPR region"/>
</dbReference>
<evidence type="ECO:0000313" key="1">
    <source>
        <dbReference type="EMBL" id="EHB43133.1"/>
    </source>
</evidence>
<name>A0A6C8GC58_SALIN</name>
<evidence type="ECO:0000313" key="2">
    <source>
        <dbReference type="Proteomes" id="UP000004564"/>
    </source>
</evidence>
<dbReference type="EMBL" id="AFYI01000002">
    <property type="protein sequence ID" value="EHB43133.1"/>
    <property type="molecule type" value="Genomic_DNA"/>
</dbReference>
<proteinExistence type="predicted"/>
<accession>A0A6C8GC58</accession>
<dbReference type="Proteomes" id="UP000004564">
    <property type="component" value="Chromosome"/>
</dbReference>
<gene>
    <name evidence="1" type="ORF">SEENIN0B_03038</name>
</gene>
<sequence>MPLADTRARGLSPLARGTLNPLGKLQYFSRFIPAGAGNTMLSQ</sequence>
<comment type="caution">
    <text evidence="1">The sequence shown here is derived from an EMBL/GenBank/DDBJ whole genome shotgun (WGS) entry which is preliminary data.</text>
</comment>
<protein>
    <submittedName>
        <fullName evidence="1">Uncharacterized protein</fullName>
    </submittedName>
</protein>
<dbReference type="AntiFam" id="ANF00057">
    <property type="entry name" value="Translation of E. coli type CRISPR repeat"/>
</dbReference>
<organism evidence="1 2">
    <name type="scientific">Salmonella enterica subsp. enterica serovar Infantis str. SARB27</name>
    <dbReference type="NCBI Taxonomy" id="596155"/>
    <lineage>
        <taxon>Bacteria</taxon>
        <taxon>Pseudomonadati</taxon>
        <taxon>Pseudomonadota</taxon>
        <taxon>Gammaproteobacteria</taxon>
        <taxon>Enterobacterales</taxon>
        <taxon>Enterobacteriaceae</taxon>
        <taxon>Salmonella</taxon>
    </lineage>
</organism>
<dbReference type="AlphaFoldDB" id="A0A6C8GC58"/>